<feature type="region of interest" description="Disordered" evidence="3">
    <location>
        <begin position="382"/>
        <end position="407"/>
    </location>
</feature>
<dbReference type="Pfam" id="PF14634">
    <property type="entry name" value="zf-RING_5"/>
    <property type="match status" value="1"/>
</dbReference>
<dbReference type="PANTHER" id="PTHR14305">
    <property type="entry name" value="E3 UBIQUITIN-PROTEIN LIGASE CCNB1IP1"/>
    <property type="match status" value="1"/>
</dbReference>
<keyword evidence="1" id="KW-0862">Zinc</keyword>
<dbReference type="Proteomes" id="UP000249056">
    <property type="component" value="Unassembled WGS sequence"/>
</dbReference>
<dbReference type="GO" id="GO:0000795">
    <property type="term" value="C:synaptonemal complex"/>
    <property type="evidence" value="ECO:0007669"/>
    <property type="project" value="InterPro"/>
</dbReference>
<keyword evidence="1" id="KW-0863">Zinc-finger</keyword>
<evidence type="ECO:0000256" key="2">
    <source>
        <dbReference type="SAM" id="Coils"/>
    </source>
</evidence>
<accession>A0A395J4K1</accession>
<evidence type="ECO:0000313" key="5">
    <source>
        <dbReference type="EMBL" id="RAL65569.1"/>
    </source>
</evidence>
<feature type="region of interest" description="Disordered" evidence="3">
    <location>
        <begin position="243"/>
        <end position="291"/>
    </location>
</feature>
<feature type="compositionally biased region" description="Polar residues" evidence="3">
    <location>
        <begin position="268"/>
        <end position="289"/>
    </location>
</feature>
<evidence type="ECO:0000313" key="6">
    <source>
        <dbReference type="Proteomes" id="UP000249056"/>
    </source>
</evidence>
<sequence length="407" mass="44945">MEFILRCNALKCRKELDDRAVVTTCSHVFCIECSNQFQLSTGIRDNRRTTCPACDMHLPNPDDVAVTTLNPSEDYKTSVLSGLNPSIIMECAGRALSFWAYQTSQEIVYQEYLAKSLTDKYSTLNSQMDKIIHDANSEISNLRNMMIGMNTDQDALRRKNEELNHNLKEKSKKLLQTQELYDKMKRRGMLGQVQTAASNAVDDTIQATVTGNRFTVGMGTDDHAPQQKSLYAHQQQTVGIQHTGNLQNQSMPPPPQRRTRSSEWDTIGQGNSQGFQRQSQVQATPSSHRQPLMTDGFPPASIGMNSLQNHMIGTTLPLPLPHSRVNSVNSRRTPLSSLNLNGGQNSGLIGYGMRAGLKVGNPQTSVVSGFSRPSVRSVAQRPGLNLPFNRDSGPGTPSISRGGGNYY</sequence>
<dbReference type="PANTHER" id="PTHR14305:SF0">
    <property type="entry name" value="E3 UBIQUITIN-PROTEIN LIGASE CCNB1IP1"/>
    <property type="match status" value="1"/>
</dbReference>
<feature type="coiled-coil region" evidence="2">
    <location>
        <begin position="153"/>
        <end position="187"/>
    </location>
</feature>
<evidence type="ECO:0000256" key="3">
    <source>
        <dbReference type="SAM" id="MobiDB-lite"/>
    </source>
</evidence>
<dbReference type="CDD" id="cd16449">
    <property type="entry name" value="RING-HC"/>
    <property type="match status" value="1"/>
</dbReference>
<evidence type="ECO:0000259" key="4">
    <source>
        <dbReference type="PROSITE" id="PS50089"/>
    </source>
</evidence>
<dbReference type="PROSITE" id="PS50089">
    <property type="entry name" value="ZF_RING_2"/>
    <property type="match status" value="1"/>
</dbReference>
<dbReference type="GO" id="GO:0008270">
    <property type="term" value="F:zinc ion binding"/>
    <property type="evidence" value="ECO:0007669"/>
    <property type="project" value="UniProtKB-KW"/>
</dbReference>
<reference evidence="5 6" key="1">
    <citation type="submission" date="2018-06" db="EMBL/GenBank/DDBJ databases">
        <title>Genome Sequence of the Brown Rot Fungal Pathogen Monilinia fructigena.</title>
        <authorList>
            <person name="Landi L."/>
            <person name="De Miccolis Angelini R.M."/>
            <person name="Pollastro S."/>
            <person name="Abate D."/>
            <person name="Faretra F."/>
            <person name="Romanazzi G."/>
        </authorList>
    </citation>
    <scope>NUCLEOTIDE SEQUENCE [LARGE SCALE GENOMIC DNA]</scope>
    <source>
        <strain evidence="5 6">Mfrg269</strain>
    </source>
</reference>
<dbReference type="InterPro" id="IPR042448">
    <property type="entry name" value="CCNB1IP1"/>
</dbReference>
<feature type="domain" description="RING-type" evidence="4">
    <location>
        <begin position="12"/>
        <end position="55"/>
    </location>
</feature>
<dbReference type="InterPro" id="IPR013083">
    <property type="entry name" value="Znf_RING/FYVE/PHD"/>
</dbReference>
<dbReference type="AlphaFoldDB" id="A0A395J4K1"/>
<proteinExistence type="predicted"/>
<dbReference type="GO" id="GO:0061630">
    <property type="term" value="F:ubiquitin protein ligase activity"/>
    <property type="evidence" value="ECO:0007669"/>
    <property type="project" value="InterPro"/>
</dbReference>
<keyword evidence="6" id="KW-1185">Reference proteome</keyword>
<dbReference type="EMBL" id="QKRW01000009">
    <property type="protein sequence ID" value="RAL65569.1"/>
    <property type="molecule type" value="Genomic_DNA"/>
</dbReference>
<dbReference type="GO" id="GO:0007131">
    <property type="term" value="P:reciprocal meiotic recombination"/>
    <property type="evidence" value="ECO:0007669"/>
    <property type="project" value="InterPro"/>
</dbReference>
<keyword evidence="1" id="KW-0479">Metal-binding</keyword>
<name>A0A395J4K1_9HELO</name>
<comment type="caution">
    <text evidence="5">The sequence shown here is derived from an EMBL/GenBank/DDBJ whole genome shotgun (WGS) entry which is preliminary data.</text>
</comment>
<evidence type="ECO:0000256" key="1">
    <source>
        <dbReference type="PROSITE-ProRule" id="PRU00175"/>
    </source>
</evidence>
<dbReference type="InterPro" id="IPR001841">
    <property type="entry name" value="Znf_RING"/>
</dbReference>
<keyword evidence="2" id="KW-0175">Coiled coil</keyword>
<organism evidence="5 6">
    <name type="scientific">Monilinia fructigena</name>
    <dbReference type="NCBI Taxonomy" id="38457"/>
    <lineage>
        <taxon>Eukaryota</taxon>
        <taxon>Fungi</taxon>
        <taxon>Dikarya</taxon>
        <taxon>Ascomycota</taxon>
        <taxon>Pezizomycotina</taxon>
        <taxon>Leotiomycetes</taxon>
        <taxon>Helotiales</taxon>
        <taxon>Sclerotiniaceae</taxon>
        <taxon>Monilinia</taxon>
    </lineage>
</organism>
<dbReference type="SUPFAM" id="SSF57850">
    <property type="entry name" value="RING/U-box"/>
    <property type="match status" value="1"/>
</dbReference>
<gene>
    <name evidence="5" type="ORF">DID88_005242</name>
</gene>
<dbReference type="Gene3D" id="3.30.40.10">
    <property type="entry name" value="Zinc/RING finger domain, C3HC4 (zinc finger)"/>
    <property type="match status" value="1"/>
</dbReference>
<dbReference type="OrthoDB" id="441210at2759"/>
<protein>
    <recommendedName>
        <fullName evidence="4">RING-type domain-containing protein</fullName>
    </recommendedName>
</protein>